<evidence type="ECO:0000313" key="2">
    <source>
        <dbReference type="Proteomes" id="UP000324973"/>
    </source>
</evidence>
<name>A0A5D4XRN1_9GAMM</name>
<proteinExistence type="predicted"/>
<evidence type="ECO:0000313" key="1">
    <source>
        <dbReference type="EMBL" id="TYT27256.1"/>
    </source>
</evidence>
<reference evidence="1 2" key="1">
    <citation type="submission" date="2019-08" db="EMBL/GenBank/DDBJ databases">
        <title>Luteimonas viscosus sp. nov., isolated from soil of a sunflower field.</title>
        <authorList>
            <person name="Jianli Z."/>
            <person name="Ying Z."/>
        </authorList>
    </citation>
    <scope>NUCLEOTIDE SEQUENCE [LARGE SCALE GENOMIC DNA]</scope>
    <source>
        <strain evidence="1 2">XBU10</strain>
    </source>
</reference>
<accession>A0A5D4XRN1</accession>
<dbReference type="Proteomes" id="UP000324973">
    <property type="component" value="Unassembled WGS sequence"/>
</dbReference>
<dbReference type="AlphaFoldDB" id="A0A5D4XRN1"/>
<sequence length="114" mass="12709">MAPLPSQILSPLREALKIYRTRVARLRNLDAARYALRTFKENADVYGESVESMMLARGMEHVDPANPLQAAAFLARMGDSGRKALAKCDRVATAIAYAEMTLEWLDSELSHGER</sequence>
<dbReference type="EMBL" id="VTFT01000001">
    <property type="protein sequence ID" value="TYT27256.1"/>
    <property type="molecule type" value="Genomic_DNA"/>
</dbReference>
<gene>
    <name evidence="1" type="ORF">FZO89_13885</name>
</gene>
<organism evidence="1 2">
    <name type="scientific">Luteimonas viscosa</name>
    <dbReference type="NCBI Taxonomy" id="1132694"/>
    <lineage>
        <taxon>Bacteria</taxon>
        <taxon>Pseudomonadati</taxon>
        <taxon>Pseudomonadota</taxon>
        <taxon>Gammaproteobacteria</taxon>
        <taxon>Lysobacterales</taxon>
        <taxon>Lysobacteraceae</taxon>
        <taxon>Luteimonas</taxon>
    </lineage>
</organism>
<dbReference type="RefSeq" id="WP_149103807.1">
    <property type="nucleotide sequence ID" value="NZ_VTFT01000001.1"/>
</dbReference>
<keyword evidence="2" id="KW-1185">Reference proteome</keyword>
<comment type="caution">
    <text evidence="1">The sequence shown here is derived from an EMBL/GenBank/DDBJ whole genome shotgun (WGS) entry which is preliminary data.</text>
</comment>
<protein>
    <submittedName>
        <fullName evidence="1">Uncharacterized protein</fullName>
    </submittedName>
</protein>